<sequence>MTTVPINDAAALTHYIETRYHARHREQLPMLAAMAERVEDVHFGDDGVPDGLSVLLQQMIGEMEIHMKKEELILFPAIRRGGMPGIEAPIAVMRADHAGHDREVAEIRRRTGNLTLPDGACGTWTRLYEGLADFIDDLTEHMRLENEVLFPPFEPAGRADA</sequence>
<organism evidence="6 7">
    <name type="scientific">Paracoccus zhejiangensis</name>
    <dbReference type="NCBI Taxonomy" id="1077935"/>
    <lineage>
        <taxon>Bacteria</taxon>
        <taxon>Pseudomonadati</taxon>
        <taxon>Pseudomonadota</taxon>
        <taxon>Alphaproteobacteria</taxon>
        <taxon>Rhodobacterales</taxon>
        <taxon>Paracoccaceae</taxon>
        <taxon>Paracoccus</taxon>
    </lineage>
</organism>
<keyword evidence="4" id="KW-0408">Iron</keyword>
<dbReference type="OrthoDB" id="9797132at2"/>
<keyword evidence="3" id="KW-0479">Metal-binding</keyword>
<proteinExistence type="predicted"/>
<dbReference type="InterPro" id="IPR012312">
    <property type="entry name" value="Hemerythrin-like"/>
</dbReference>
<evidence type="ECO:0000256" key="3">
    <source>
        <dbReference type="ARBA" id="ARBA00022723"/>
    </source>
</evidence>
<dbReference type="EMBL" id="CP025432">
    <property type="protein sequence ID" value="AUH66784.1"/>
    <property type="molecule type" value="Genomic_DNA"/>
</dbReference>
<dbReference type="PANTHER" id="PTHR36438">
    <property type="entry name" value="IRON-SULFUR CLUSTER REPAIR PROTEIN YTFE"/>
    <property type="match status" value="1"/>
</dbReference>
<reference evidence="6 7" key="1">
    <citation type="journal article" date="2013" name="Antonie Van Leeuwenhoek">
        <title>Paracoccus zhejiangensis sp. nov., isolated from activated sludge in wastewater-treatment system.</title>
        <authorList>
            <person name="Wu Z.G."/>
            <person name="Zhang D.F."/>
            <person name="Liu Y.L."/>
            <person name="Wang F."/>
            <person name="Jiang X."/>
            <person name="Li C."/>
            <person name="Li S.P."/>
            <person name="Hong Q."/>
            <person name="Li W.J."/>
        </authorList>
    </citation>
    <scope>NUCLEOTIDE SEQUENCE [LARGE SCALE GENOMIC DNA]</scope>
    <source>
        <strain evidence="6 7">J6</strain>
        <plasmid evidence="7">Plasmid ppz02</plasmid>
    </source>
</reference>
<comment type="subcellular location">
    <subcellularLocation>
        <location evidence="1">Cytoplasm</location>
    </subcellularLocation>
</comment>
<name>A0A2H5F5H6_9RHOB</name>
<dbReference type="RefSeq" id="WP_101754748.1">
    <property type="nucleotide sequence ID" value="NZ_CP025432.1"/>
</dbReference>
<geneLocation type="plasmid" evidence="7">
    <name>ppz02</name>
</geneLocation>
<dbReference type="CDD" id="cd12108">
    <property type="entry name" value="Hr-like"/>
    <property type="match status" value="1"/>
</dbReference>
<dbReference type="PANTHER" id="PTHR36438:SF1">
    <property type="entry name" value="IRON-SULFUR CLUSTER REPAIR PROTEIN YTFE"/>
    <property type="match status" value="1"/>
</dbReference>
<dbReference type="Proteomes" id="UP000234530">
    <property type="component" value="Plasmid pPZ02"/>
</dbReference>
<dbReference type="AlphaFoldDB" id="A0A2H5F5H6"/>
<accession>A0A2H5F5H6</accession>
<evidence type="ECO:0000256" key="4">
    <source>
        <dbReference type="ARBA" id="ARBA00023004"/>
    </source>
</evidence>
<keyword evidence="2" id="KW-0963">Cytoplasm</keyword>
<dbReference type="KEGG" id="pzh:CX676_21030"/>
<keyword evidence="7" id="KW-1185">Reference proteome</keyword>
<gene>
    <name evidence="6" type="ORF">CX676_21030</name>
</gene>
<evidence type="ECO:0000256" key="1">
    <source>
        <dbReference type="ARBA" id="ARBA00004496"/>
    </source>
</evidence>
<protein>
    <recommendedName>
        <fullName evidence="5">Hemerythrin-like domain-containing protein</fullName>
    </recommendedName>
</protein>
<evidence type="ECO:0000256" key="2">
    <source>
        <dbReference type="ARBA" id="ARBA00022490"/>
    </source>
</evidence>
<dbReference type="GO" id="GO:0046872">
    <property type="term" value="F:metal ion binding"/>
    <property type="evidence" value="ECO:0007669"/>
    <property type="project" value="UniProtKB-KW"/>
</dbReference>
<dbReference type="Pfam" id="PF01814">
    <property type="entry name" value="Hemerythrin"/>
    <property type="match status" value="1"/>
</dbReference>
<evidence type="ECO:0000313" key="7">
    <source>
        <dbReference type="Proteomes" id="UP000234530"/>
    </source>
</evidence>
<evidence type="ECO:0000259" key="5">
    <source>
        <dbReference type="Pfam" id="PF01814"/>
    </source>
</evidence>
<dbReference type="Gene3D" id="1.20.120.520">
    <property type="entry name" value="nmb1532 protein domain like"/>
    <property type="match status" value="1"/>
</dbReference>
<keyword evidence="6" id="KW-0614">Plasmid</keyword>
<evidence type="ECO:0000313" key="6">
    <source>
        <dbReference type="EMBL" id="AUH66784.1"/>
    </source>
</evidence>
<feature type="domain" description="Hemerythrin-like" evidence="5">
    <location>
        <begin position="18"/>
        <end position="151"/>
    </location>
</feature>
<dbReference type="GO" id="GO:0005737">
    <property type="term" value="C:cytoplasm"/>
    <property type="evidence" value="ECO:0007669"/>
    <property type="project" value="UniProtKB-SubCell"/>
</dbReference>
<dbReference type="InterPro" id="IPR019903">
    <property type="entry name" value="RIC_family"/>
</dbReference>